<proteinExistence type="predicted"/>
<accession>A0A1Y6BXJ9</accession>
<feature type="signal peptide" evidence="1">
    <location>
        <begin position="1"/>
        <end position="21"/>
    </location>
</feature>
<feature type="chain" id="PRO_5013345961" evidence="1">
    <location>
        <begin position="22"/>
        <end position="303"/>
    </location>
</feature>
<reference evidence="4" key="1">
    <citation type="submission" date="2017-04" db="EMBL/GenBank/DDBJ databases">
        <authorList>
            <person name="Varghese N."/>
            <person name="Submissions S."/>
        </authorList>
    </citation>
    <scope>NUCLEOTIDE SEQUENCE [LARGE SCALE GENOMIC DNA]</scope>
    <source>
        <strain evidence="4">DSM 22618</strain>
    </source>
</reference>
<feature type="domain" description="TPM" evidence="2">
    <location>
        <begin position="30"/>
        <end position="153"/>
    </location>
</feature>
<evidence type="ECO:0000256" key="1">
    <source>
        <dbReference type="SAM" id="SignalP"/>
    </source>
</evidence>
<organism evidence="3 4">
    <name type="scientific">Pseudogulbenkiania subflava DSM 22618</name>
    <dbReference type="NCBI Taxonomy" id="1123014"/>
    <lineage>
        <taxon>Bacteria</taxon>
        <taxon>Pseudomonadati</taxon>
        <taxon>Pseudomonadota</taxon>
        <taxon>Betaproteobacteria</taxon>
        <taxon>Neisseriales</taxon>
        <taxon>Chromobacteriaceae</taxon>
        <taxon>Pseudogulbenkiania</taxon>
    </lineage>
</organism>
<dbReference type="Gene3D" id="3.10.310.50">
    <property type="match status" value="1"/>
</dbReference>
<protein>
    <submittedName>
        <fullName evidence="3">TLP18.3, Psb32 and MOLO-1 founding protein of phosphatase</fullName>
    </submittedName>
</protein>
<dbReference type="AlphaFoldDB" id="A0A1Y6BXJ9"/>
<gene>
    <name evidence="3" type="ORF">SAMN02745746_02627</name>
</gene>
<sequence>MAIFRVFALVFTFFVAASVQAEDKASSPAIIDSAHVLTSDQVSELDTLISHHNRSSPEYIRLIVVPRLPPNTTIEDYSNSILQNDLSTPGASPYRALFVVDMDDRKFIIDTTPSVRSTLPDEFVHEIIGNVIEPQFRAGQFFSGIKGGLIAIASKLNDDRRVMENSVAKITKLSCSGGGCMAAIESTDRRIMLIWGSLIGNSEDGFMAAWIDAQDGDAKYGHEYSLISSNGNTLEIGVLESPEFTKKENIKKSNGRRIITATRDASGVYSFIPLELMGIGKILMKKSPVEPDKFLVGGPTLNP</sequence>
<evidence type="ECO:0000259" key="2">
    <source>
        <dbReference type="Pfam" id="PF04536"/>
    </source>
</evidence>
<keyword evidence="1" id="KW-0732">Signal</keyword>
<dbReference type="RefSeq" id="WP_085276786.1">
    <property type="nucleotide sequence ID" value="NZ_FXAG01000014.1"/>
</dbReference>
<evidence type="ECO:0000313" key="4">
    <source>
        <dbReference type="Proteomes" id="UP000192920"/>
    </source>
</evidence>
<name>A0A1Y6BXJ9_9NEIS</name>
<dbReference type="InterPro" id="IPR007621">
    <property type="entry name" value="TPM_dom"/>
</dbReference>
<dbReference type="Proteomes" id="UP000192920">
    <property type="component" value="Unassembled WGS sequence"/>
</dbReference>
<dbReference type="Pfam" id="PF04536">
    <property type="entry name" value="TPM_phosphatase"/>
    <property type="match status" value="1"/>
</dbReference>
<dbReference type="STRING" id="1123014.SAMN02745746_02627"/>
<evidence type="ECO:0000313" key="3">
    <source>
        <dbReference type="EMBL" id="SMF33090.1"/>
    </source>
</evidence>
<keyword evidence="4" id="KW-1185">Reference proteome</keyword>
<dbReference type="EMBL" id="FXAG01000014">
    <property type="protein sequence ID" value="SMF33090.1"/>
    <property type="molecule type" value="Genomic_DNA"/>
</dbReference>